<dbReference type="Pfam" id="PF05125">
    <property type="entry name" value="Phage_cap_P2"/>
    <property type="match status" value="1"/>
</dbReference>
<dbReference type="InterPro" id="IPR006441">
    <property type="entry name" value="Phage_P2_GpN"/>
</dbReference>
<dbReference type="Proteomes" id="UP000000238">
    <property type="component" value="Chromosome"/>
</dbReference>
<dbReference type="eggNOG" id="ENOG502Z7HY">
    <property type="taxonomic scope" value="Bacteria"/>
</dbReference>
<protein>
    <submittedName>
        <fullName evidence="1">Phage major capsid protein, P2 family</fullName>
    </submittedName>
</protein>
<evidence type="ECO:0000313" key="2">
    <source>
        <dbReference type="Proteomes" id="UP000000238"/>
    </source>
</evidence>
<organism evidence="1 2">
    <name type="scientific">Hahella chejuensis (strain KCTC 2396)</name>
    <dbReference type="NCBI Taxonomy" id="349521"/>
    <lineage>
        <taxon>Bacteria</taxon>
        <taxon>Pseudomonadati</taxon>
        <taxon>Pseudomonadota</taxon>
        <taxon>Gammaproteobacteria</taxon>
        <taxon>Oceanospirillales</taxon>
        <taxon>Hahellaceae</taxon>
        <taxon>Hahella</taxon>
    </lineage>
</organism>
<dbReference type="STRING" id="349521.HCH_06766"/>
<dbReference type="KEGG" id="hch:HCH_06766"/>
<evidence type="ECO:0000313" key="1">
    <source>
        <dbReference type="EMBL" id="ABC33391.1"/>
    </source>
</evidence>
<name>Q2S7I3_HAHCH</name>
<keyword evidence="2" id="KW-1185">Reference proteome</keyword>
<dbReference type="NCBIfam" id="TIGR01551">
    <property type="entry name" value="major_capsid_P2"/>
    <property type="match status" value="1"/>
</dbReference>
<dbReference type="HOGENOM" id="CLU_049296_1_0_6"/>
<reference evidence="1 2" key="1">
    <citation type="journal article" date="2005" name="Nucleic Acids Res.">
        <title>Genomic blueprint of Hahella chejuensis, a marine microbe producing an algicidal agent.</title>
        <authorList>
            <person name="Jeong H."/>
            <person name="Yim J.H."/>
            <person name="Lee C."/>
            <person name="Choi S.-H."/>
            <person name="Park Y.K."/>
            <person name="Yoon S.H."/>
            <person name="Hur C.-G."/>
            <person name="Kang H.-Y."/>
            <person name="Kim D."/>
            <person name="Lee H.H."/>
            <person name="Park K.H."/>
            <person name="Park S.-H."/>
            <person name="Park H.-S."/>
            <person name="Lee H.K."/>
            <person name="Oh T.K."/>
            <person name="Kim J.F."/>
        </authorList>
    </citation>
    <scope>NUCLEOTIDE SEQUENCE [LARGE SCALE GENOMIC DNA]</scope>
    <source>
        <strain evidence="1 2">KCTC 2396</strain>
    </source>
</reference>
<dbReference type="AlphaFoldDB" id="Q2S7I3"/>
<gene>
    <name evidence="1" type="ordered locus">HCH_06766</name>
</gene>
<proteinExistence type="predicted"/>
<dbReference type="RefSeq" id="WP_011400442.1">
    <property type="nucleotide sequence ID" value="NC_007645.1"/>
</dbReference>
<dbReference type="OrthoDB" id="5464529at2"/>
<accession>Q2S7I3</accession>
<sequence>MNFKTKQLFNDMCAAMAATYGVGSVAEQFNVEPTIAQELQDKITESSEFLQLINVVAVDELKGEKVIGSVTGFVPKRTDTDSADRQTSDVLALGSKGYELHPVEYDTHIKYKTIDSWAKFPDFQARYGGWVRKAISLSKLRVGWLGTSCALPATKPGDHPNGEDVNKGWLQQLREFKSGSQWFVEGATAGQIRIGEGGDFANLDAAVHACLQMVDELHRDGGDLVVIMGRDLLAEDKAQLYAAQGHKPTEKERLENQAIIRTYGGLPAITAPFFPARGLLVTSLDNLSLYYQADSLRRQVIDNPKRNRVEDFNSLNEGYVIEDETKAAGFEFANVKLPDGAGAWA</sequence>
<dbReference type="EMBL" id="CP000155">
    <property type="protein sequence ID" value="ABC33391.1"/>
    <property type="molecule type" value="Genomic_DNA"/>
</dbReference>